<evidence type="ECO:0000259" key="5">
    <source>
        <dbReference type="PROSITE" id="PS50893"/>
    </source>
</evidence>
<dbReference type="SUPFAM" id="SSF52540">
    <property type="entry name" value="P-loop containing nucleoside triphosphate hydrolases"/>
    <property type="match status" value="1"/>
</dbReference>
<gene>
    <name evidence="6" type="ORF">Z968_11700</name>
</gene>
<keyword evidence="2" id="KW-0813">Transport</keyword>
<dbReference type="AlphaFoldDB" id="A0A0A0I1B4"/>
<keyword evidence="4" id="KW-0067">ATP-binding</keyword>
<dbReference type="GO" id="GO:0016887">
    <property type="term" value="F:ATP hydrolysis activity"/>
    <property type="evidence" value="ECO:0007669"/>
    <property type="project" value="InterPro"/>
</dbReference>
<proteinExistence type="inferred from homology"/>
<dbReference type="RefSeq" id="WP_039256175.1">
    <property type="nucleotide sequence ID" value="NZ_JENJ01000072.1"/>
</dbReference>
<feature type="domain" description="ABC transporter" evidence="5">
    <location>
        <begin position="4"/>
        <end position="231"/>
    </location>
</feature>
<dbReference type="InterPro" id="IPR003439">
    <property type="entry name" value="ABC_transporter-like_ATP-bd"/>
</dbReference>
<dbReference type="Pfam" id="PF00005">
    <property type="entry name" value="ABC_tran"/>
    <property type="match status" value="1"/>
</dbReference>
<accession>A0A0A0I1B4</accession>
<comment type="caution">
    <text evidence="6">The sequence shown here is derived from an EMBL/GenBank/DDBJ whole genome shotgun (WGS) entry which is preliminary data.</text>
</comment>
<dbReference type="InterPro" id="IPR027417">
    <property type="entry name" value="P-loop_NTPase"/>
</dbReference>
<dbReference type="OrthoDB" id="9809205at2"/>
<evidence type="ECO:0000256" key="3">
    <source>
        <dbReference type="ARBA" id="ARBA00022741"/>
    </source>
</evidence>
<dbReference type="EMBL" id="JENJ01000072">
    <property type="protein sequence ID" value="KGM94458.1"/>
    <property type="molecule type" value="Genomic_DNA"/>
</dbReference>
<dbReference type="PROSITE" id="PS50893">
    <property type="entry name" value="ABC_TRANSPORTER_2"/>
    <property type="match status" value="1"/>
</dbReference>
<evidence type="ECO:0000256" key="4">
    <source>
        <dbReference type="ARBA" id="ARBA00022840"/>
    </source>
</evidence>
<dbReference type="InterPro" id="IPR003593">
    <property type="entry name" value="AAA+_ATPase"/>
</dbReference>
<keyword evidence="3" id="KW-0547">Nucleotide-binding</keyword>
<dbReference type="GO" id="GO:0005524">
    <property type="term" value="F:ATP binding"/>
    <property type="evidence" value="ECO:0007669"/>
    <property type="project" value="UniProtKB-KW"/>
</dbReference>
<name>A0A0A0I1B4_CLONO</name>
<organism evidence="6 7">
    <name type="scientific">Clostridium novyi A str. 4552</name>
    <dbReference type="NCBI Taxonomy" id="1444289"/>
    <lineage>
        <taxon>Bacteria</taxon>
        <taxon>Bacillati</taxon>
        <taxon>Bacillota</taxon>
        <taxon>Clostridia</taxon>
        <taxon>Eubacteriales</taxon>
        <taxon>Clostridiaceae</taxon>
        <taxon>Clostridium</taxon>
    </lineage>
</organism>
<evidence type="ECO:0000313" key="6">
    <source>
        <dbReference type="EMBL" id="KGM94458.1"/>
    </source>
</evidence>
<dbReference type="PANTHER" id="PTHR43335:SF4">
    <property type="entry name" value="ABC TRANSPORTER, ATP-BINDING PROTEIN"/>
    <property type="match status" value="1"/>
</dbReference>
<protein>
    <recommendedName>
        <fullName evidence="5">ABC transporter domain-containing protein</fullName>
    </recommendedName>
</protein>
<comment type="similarity">
    <text evidence="1">Belongs to the ABC transporter superfamily.</text>
</comment>
<evidence type="ECO:0000256" key="1">
    <source>
        <dbReference type="ARBA" id="ARBA00005417"/>
    </source>
</evidence>
<dbReference type="InterPro" id="IPR017871">
    <property type="entry name" value="ABC_transporter-like_CS"/>
</dbReference>
<dbReference type="Gene3D" id="3.40.50.300">
    <property type="entry name" value="P-loop containing nucleotide triphosphate hydrolases"/>
    <property type="match status" value="1"/>
</dbReference>
<dbReference type="Proteomes" id="UP000030012">
    <property type="component" value="Unassembled WGS sequence"/>
</dbReference>
<dbReference type="PROSITE" id="PS00211">
    <property type="entry name" value="ABC_TRANSPORTER_1"/>
    <property type="match status" value="1"/>
</dbReference>
<evidence type="ECO:0000313" key="7">
    <source>
        <dbReference type="Proteomes" id="UP000030012"/>
    </source>
</evidence>
<dbReference type="PANTHER" id="PTHR43335">
    <property type="entry name" value="ABC TRANSPORTER, ATP-BINDING PROTEIN"/>
    <property type="match status" value="1"/>
</dbReference>
<dbReference type="SMART" id="SM00382">
    <property type="entry name" value="AAA"/>
    <property type="match status" value="1"/>
</dbReference>
<reference evidence="6 7" key="1">
    <citation type="submission" date="2014-01" db="EMBL/GenBank/DDBJ databases">
        <title>Plasmidome dynamics in the species complex Clostridium novyi sensu lato converts strains of independent lineages into distinctly different pathogens.</title>
        <authorList>
            <person name="Skarin H."/>
            <person name="Segerman B."/>
        </authorList>
    </citation>
    <scope>NUCLEOTIDE SEQUENCE [LARGE SCALE GENOMIC DNA]</scope>
    <source>
        <strain evidence="6 7">4552</strain>
    </source>
</reference>
<evidence type="ECO:0000256" key="2">
    <source>
        <dbReference type="ARBA" id="ARBA00022448"/>
    </source>
</evidence>
<sequence>MSTLEVRNVSKTIGNKQILKDISFSVSSQQVVGIIGPNGAGKSTLFKILTGLTKPSKGEVLLDSHNIHIFNKDIRNNIGFLIESPSLYDELSGYDNINLCLKLHGAIKNNYIDLVCKKLDISNYLNEKVKKYSQGMKQRLGIVCSLIFNPDFVILDEPTNSLDINGIKDIRDLIKFIKNQGKAVIVSSHMLSEIEEICDRSIIISNGSIVDIVTKDANLNNFTENYIITVPFVENLLEILSDEKYTISNNIVEINTHKEKFNTILKLLTKNNINILNIESEKNKLESYFLKKVGNNNG</sequence>